<comment type="caution">
    <text evidence="1">The sequence shown here is derived from an EMBL/GenBank/DDBJ whole genome shotgun (WGS) entry which is preliminary data.</text>
</comment>
<keyword evidence="1" id="KW-0547">Nucleotide-binding</keyword>
<keyword evidence="2" id="KW-1185">Reference proteome</keyword>
<keyword evidence="1" id="KW-0378">Hydrolase</keyword>
<keyword evidence="1" id="KW-0347">Helicase</keyword>
<protein>
    <submittedName>
        <fullName evidence="1">DEAH-box ATP-dependent RNA helicase prp43</fullName>
        <ecNumber evidence="1">3.6.4.13</ecNumber>
    </submittedName>
</protein>
<organism evidence="1 2">
    <name type="scientific">Entomophthora muscae</name>
    <dbReference type="NCBI Taxonomy" id="34485"/>
    <lineage>
        <taxon>Eukaryota</taxon>
        <taxon>Fungi</taxon>
        <taxon>Fungi incertae sedis</taxon>
        <taxon>Zoopagomycota</taxon>
        <taxon>Entomophthoromycotina</taxon>
        <taxon>Entomophthoromycetes</taxon>
        <taxon>Entomophthorales</taxon>
        <taxon>Entomophthoraceae</taxon>
        <taxon>Entomophthora</taxon>
    </lineage>
</organism>
<evidence type="ECO:0000313" key="2">
    <source>
        <dbReference type="Proteomes" id="UP001165960"/>
    </source>
</evidence>
<accession>A0ACC2RT81</accession>
<dbReference type="EC" id="3.6.4.13" evidence="1"/>
<name>A0ACC2RT81_9FUNG</name>
<reference evidence="1" key="1">
    <citation type="submission" date="2022-04" db="EMBL/GenBank/DDBJ databases">
        <title>Genome of the entomopathogenic fungus Entomophthora muscae.</title>
        <authorList>
            <person name="Elya C."/>
            <person name="Lovett B.R."/>
            <person name="Lee E."/>
            <person name="Macias A.M."/>
            <person name="Hajek A.E."/>
            <person name="De Bivort B.L."/>
            <person name="Kasson M.T."/>
            <person name="De Fine Licht H.H."/>
            <person name="Stajich J.E."/>
        </authorList>
    </citation>
    <scope>NUCLEOTIDE SEQUENCE</scope>
    <source>
        <strain evidence="1">Berkeley</strain>
    </source>
</reference>
<keyword evidence="1" id="KW-0067">ATP-binding</keyword>
<evidence type="ECO:0000313" key="1">
    <source>
        <dbReference type="EMBL" id="KAJ9053267.1"/>
    </source>
</evidence>
<proteinExistence type="predicted"/>
<sequence>MSKRGFHDQNPYSNTKKDKTSSDSSMSTTNNPYLDHLNVNGSKKNGPLSGFVSGKTTAEQAIEVEGGDINPFTKKPFSQAYRKNPYQAQGIACSKATTRVFGPHSQQSECGFGWRNRVRKNYSDPSVYAI</sequence>
<dbReference type="Proteomes" id="UP001165960">
    <property type="component" value="Unassembled WGS sequence"/>
</dbReference>
<gene>
    <name evidence="1" type="primary">PRP43_2</name>
    <name evidence="1" type="ORF">DSO57_1026010</name>
</gene>
<dbReference type="EMBL" id="QTSX02006539">
    <property type="protein sequence ID" value="KAJ9053267.1"/>
    <property type="molecule type" value="Genomic_DNA"/>
</dbReference>